<feature type="compositionally biased region" description="Acidic residues" evidence="1">
    <location>
        <begin position="528"/>
        <end position="538"/>
    </location>
</feature>
<comment type="caution">
    <text evidence="2">The sequence shown here is derived from an EMBL/GenBank/DDBJ whole genome shotgun (WGS) entry which is preliminary data.</text>
</comment>
<feature type="compositionally biased region" description="Low complexity" evidence="1">
    <location>
        <begin position="834"/>
        <end position="849"/>
    </location>
</feature>
<feature type="compositionally biased region" description="Pro residues" evidence="1">
    <location>
        <begin position="350"/>
        <end position="365"/>
    </location>
</feature>
<dbReference type="PANTHER" id="PTHR47807">
    <property type="entry name" value="PROTEIN TBF1"/>
    <property type="match status" value="1"/>
</dbReference>
<dbReference type="PANTHER" id="PTHR47807:SF1">
    <property type="entry name" value="PROTEIN TBF1"/>
    <property type="match status" value="1"/>
</dbReference>
<keyword evidence="3" id="KW-1185">Reference proteome</keyword>
<dbReference type="AlphaFoldDB" id="A0A2N5VZS1"/>
<name>A0A2N5VZS1_9BASI</name>
<sequence>MESASQQLIDPLHQHPPAFCLPLDPVLSSLSQPHQQPPTTTTNTTTTPTTTTTTTATATAAAATPAHPKRPRLPKSKLVQCAQLDQAAQQALDGVWESLQVANQSNHQLKISRNLDRQFGELHASAAPFKQDALALIWPQCINNKALKASFNSRRSPAYFAIRRANIAFVAEYVLYAMPGEEAYGKNDIVFACEGFLPLVLDPELVLEPQSWKLFNELKVQIYIQRLDQSGQEEADSRVLPNLFVESLSSYSGLDVPPHSEVEFDKLATETKQELVAAQANLELLQTNHPYNKFAIWALEFLHRCASRLGQEAQQYEQLLLSAPSSSREPKSSSSSSSRLKRPRQTETNGPPPPPPSPLLAPPALLPSTGPTPHSPPPQSFANPPVDINVAPNSTSDEEYTLEGEPGSKGYNPYRLGRGKGPTSAPRRRWTQEEYDLLLEEVRLHSNKYDCMAQIMKRHGRGGEISETLKDQNNVSLKDKARNLTMEWQRHGYPQDKPWLREAFARFSVKNMKRYRQRAGGGGTSEAGMEDGDSEEEQSQGREPGPSVGMEGSGGQTAGGARRAKKKTRTAPHSSSQPGFHSNAPLFDSLPAPDIGVVPVIAFPVIDGFENPHFDLADHLLPDDHHSAPELHLDPLPPLPSLDTDHHPLFARHTPHHHHHLLPDSLCTEQHQQTPLELQEQQHRSDNTLCSRPPRPDPAQPHLPTATPASGSLPQHSPSLPSSSSPLAPQIHPLLALPSSPGPSSSSAAAAPGPASASSAAPAPAAASATVTAATVAAAAAEPVTGAATATGSAAAAMSATNEDLDHDALRAFLDAFKAAAAASSPACPPPPHSSSSTAAAAAPVTGPGPARPSFPPSPPPPTRTTTTTIESADATLAPLPLVVDPSLL</sequence>
<organism evidence="2 3">
    <name type="scientific">Puccinia coronata f. sp. avenae</name>
    <dbReference type="NCBI Taxonomy" id="200324"/>
    <lineage>
        <taxon>Eukaryota</taxon>
        <taxon>Fungi</taxon>
        <taxon>Dikarya</taxon>
        <taxon>Basidiomycota</taxon>
        <taxon>Pucciniomycotina</taxon>
        <taxon>Pucciniomycetes</taxon>
        <taxon>Pucciniales</taxon>
        <taxon>Pucciniaceae</taxon>
        <taxon>Puccinia</taxon>
    </lineage>
</organism>
<feature type="compositionally biased region" description="Low complexity" evidence="1">
    <location>
        <begin position="37"/>
        <end position="66"/>
    </location>
</feature>
<feature type="compositionally biased region" description="Low complexity" evidence="1">
    <location>
        <begin position="321"/>
        <end position="338"/>
    </location>
</feature>
<feature type="region of interest" description="Disordered" evidence="1">
    <location>
        <begin position="23"/>
        <end position="73"/>
    </location>
</feature>
<evidence type="ECO:0000313" key="3">
    <source>
        <dbReference type="Proteomes" id="UP000235388"/>
    </source>
</evidence>
<feature type="region of interest" description="Disordered" evidence="1">
    <location>
        <begin position="515"/>
        <end position="585"/>
    </location>
</feature>
<protein>
    <recommendedName>
        <fullName evidence="4">Myb-like domain-containing protein</fullName>
    </recommendedName>
</protein>
<feature type="compositionally biased region" description="Pro residues" evidence="1">
    <location>
        <begin position="850"/>
        <end position="863"/>
    </location>
</feature>
<feature type="region of interest" description="Disordered" evidence="1">
    <location>
        <begin position="628"/>
        <end position="761"/>
    </location>
</feature>
<dbReference type="Proteomes" id="UP000235388">
    <property type="component" value="Unassembled WGS sequence"/>
</dbReference>
<accession>A0A2N5VZS1</accession>
<feature type="compositionally biased region" description="Polar residues" evidence="1">
    <location>
        <begin position="667"/>
        <end position="676"/>
    </location>
</feature>
<feature type="compositionally biased region" description="Polar residues" evidence="1">
    <location>
        <begin position="571"/>
        <end position="580"/>
    </location>
</feature>
<dbReference type="OrthoDB" id="3366990at2759"/>
<evidence type="ECO:0000313" key="2">
    <source>
        <dbReference type="EMBL" id="PLW55470.1"/>
    </source>
</evidence>
<dbReference type="STRING" id="200324.A0A2N5VZS1"/>
<feature type="region of interest" description="Disordered" evidence="1">
    <location>
        <begin position="321"/>
        <end position="427"/>
    </location>
</feature>
<evidence type="ECO:0008006" key="4">
    <source>
        <dbReference type="Google" id="ProtNLM"/>
    </source>
</evidence>
<reference evidence="2 3" key="1">
    <citation type="submission" date="2017-11" db="EMBL/GenBank/DDBJ databases">
        <title>De novo assembly and phasing of dikaryotic genomes from two isolates of Puccinia coronata f. sp. avenae, the causal agent of oat crown rust.</title>
        <authorList>
            <person name="Miller M.E."/>
            <person name="Zhang Y."/>
            <person name="Omidvar V."/>
            <person name="Sperschneider J."/>
            <person name="Schwessinger B."/>
            <person name="Raley C."/>
            <person name="Palmer J.M."/>
            <person name="Garnica D."/>
            <person name="Upadhyaya N."/>
            <person name="Rathjen J."/>
            <person name="Taylor J.M."/>
            <person name="Park R.F."/>
            <person name="Dodds P.N."/>
            <person name="Hirsch C.D."/>
            <person name="Kianian S.F."/>
            <person name="Figueroa M."/>
        </authorList>
    </citation>
    <scope>NUCLEOTIDE SEQUENCE [LARGE SCALE GENOMIC DNA]</scope>
    <source>
        <strain evidence="2">12NC29</strain>
    </source>
</reference>
<dbReference type="EMBL" id="PGCJ01000032">
    <property type="protein sequence ID" value="PLW55470.1"/>
    <property type="molecule type" value="Genomic_DNA"/>
</dbReference>
<proteinExistence type="predicted"/>
<feature type="region of interest" description="Disordered" evidence="1">
    <location>
        <begin position="823"/>
        <end position="878"/>
    </location>
</feature>
<evidence type="ECO:0000256" key="1">
    <source>
        <dbReference type="SAM" id="MobiDB-lite"/>
    </source>
</evidence>
<dbReference type="InterPro" id="IPR052833">
    <property type="entry name" value="Telomeric_DNA-bd_trans-reg"/>
</dbReference>
<feature type="compositionally biased region" description="Low complexity" evidence="1">
    <location>
        <begin position="710"/>
        <end position="761"/>
    </location>
</feature>
<feature type="compositionally biased region" description="Basic residues" evidence="1">
    <location>
        <begin position="649"/>
        <end position="660"/>
    </location>
</feature>
<gene>
    <name evidence="2" type="ORF">PCANC_07055</name>
</gene>